<reference evidence="3" key="2">
    <citation type="journal article" date="2014" name="ISME J.">
        <title>Microbial stratification in low pH oxic and suboxic macroscopic growths along an acid mine drainage.</title>
        <authorList>
            <person name="Mendez-Garcia C."/>
            <person name="Mesa V."/>
            <person name="Sprenger R.R."/>
            <person name="Richter M."/>
            <person name="Diez M.S."/>
            <person name="Solano J."/>
            <person name="Bargiela R."/>
            <person name="Golyshina O.V."/>
            <person name="Manteca A."/>
            <person name="Ramos J.L."/>
            <person name="Gallego J.R."/>
            <person name="Llorente I."/>
            <person name="Martins Dos Santos V.A."/>
            <person name="Jensen O.N."/>
            <person name="Pelaez A.I."/>
            <person name="Sanchez J."/>
            <person name="Ferrer M."/>
        </authorList>
    </citation>
    <scope>NUCLEOTIDE SEQUENCE</scope>
</reference>
<accession>T1A0V3</accession>
<organism evidence="3">
    <name type="scientific">mine drainage metagenome</name>
    <dbReference type="NCBI Taxonomy" id="410659"/>
    <lineage>
        <taxon>unclassified sequences</taxon>
        <taxon>metagenomes</taxon>
        <taxon>ecological metagenomes</taxon>
    </lineage>
</organism>
<dbReference type="AlphaFoldDB" id="T1A0V3"/>
<reference evidence="3" key="1">
    <citation type="submission" date="2013-08" db="EMBL/GenBank/DDBJ databases">
        <authorList>
            <person name="Mendez C."/>
            <person name="Richter M."/>
            <person name="Ferrer M."/>
            <person name="Sanchez J."/>
        </authorList>
    </citation>
    <scope>NUCLEOTIDE SEQUENCE</scope>
</reference>
<evidence type="ECO:0000256" key="1">
    <source>
        <dbReference type="SAM" id="MobiDB-lite"/>
    </source>
</evidence>
<evidence type="ECO:0000313" key="3">
    <source>
        <dbReference type="EMBL" id="EQD50512.1"/>
    </source>
</evidence>
<dbReference type="EMBL" id="AUZZ01005206">
    <property type="protein sequence ID" value="EQD50512.1"/>
    <property type="molecule type" value="Genomic_DNA"/>
</dbReference>
<comment type="caution">
    <text evidence="3">The sequence shown here is derived from an EMBL/GenBank/DDBJ whole genome shotgun (WGS) entry which is preliminary data.</text>
</comment>
<evidence type="ECO:0000259" key="2">
    <source>
        <dbReference type="Pfam" id="PF08350"/>
    </source>
</evidence>
<protein>
    <recommendedName>
        <fullName evidence="2">Methanogenesis regulatory protein FilR1 middle domain-containing protein</fullName>
    </recommendedName>
</protein>
<dbReference type="InterPro" id="IPR013561">
    <property type="entry name" value="FilR1_middle_dom"/>
</dbReference>
<name>T1A0V3_9ZZZZ</name>
<gene>
    <name evidence="3" type="ORF">B2A_07284</name>
</gene>
<proteinExistence type="predicted"/>
<feature type="domain" description="Methanogenesis regulatory protein FilR1 middle" evidence="2">
    <location>
        <begin position="41"/>
        <end position="147"/>
    </location>
</feature>
<feature type="non-terminal residue" evidence="3">
    <location>
        <position position="1"/>
    </location>
</feature>
<sequence length="170" mass="19465">PGHRRVTPFVERLGELRWGRFVEGTYPVVAVQEQALRRALRQIWVVTEQRFEQAIPILREAASRGVDVRVVRSRPLLEQERHQGRDIDRNFALRTLPEVRVFLAVVDEQAGLCFPTQEAKVDMSSMLLMTDPEGLRWARDLFLSLWNEAEERPATGPPSSRAGPRASRPS</sequence>
<dbReference type="Pfam" id="PF08350">
    <property type="entry name" value="FilR1_middle"/>
    <property type="match status" value="1"/>
</dbReference>
<feature type="compositionally biased region" description="Low complexity" evidence="1">
    <location>
        <begin position="157"/>
        <end position="170"/>
    </location>
</feature>
<feature type="region of interest" description="Disordered" evidence="1">
    <location>
        <begin position="149"/>
        <end position="170"/>
    </location>
</feature>